<dbReference type="AlphaFoldDB" id="A0A371FRG3"/>
<keyword evidence="4" id="KW-1185">Reference proteome</keyword>
<feature type="compositionally biased region" description="Low complexity" evidence="2">
    <location>
        <begin position="69"/>
        <end position="88"/>
    </location>
</feature>
<reference evidence="3" key="1">
    <citation type="submission" date="2018-05" db="EMBL/GenBank/DDBJ databases">
        <title>Draft genome of Mucuna pruriens seed.</title>
        <authorList>
            <person name="Nnadi N.E."/>
            <person name="Vos R."/>
            <person name="Hasami M.H."/>
            <person name="Devisetty U.K."/>
            <person name="Aguiy J.C."/>
        </authorList>
    </citation>
    <scope>NUCLEOTIDE SEQUENCE [LARGE SCALE GENOMIC DNA]</scope>
    <source>
        <strain evidence="3">JCA_2017</strain>
    </source>
</reference>
<name>A0A371FRG3_MUCPR</name>
<evidence type="ECO:0000256" key="2">
    <source>
        <dbReference type="SAM" id="MobiDB-lite"/>
    </source>
</evidence>
<dbReference type="OrthoDB" id="1460611at2759"/>
<comment type="caution">
    <text evidence="3">The sequence shown here is derived from an EMBL/GenBank/DDBJ whole genome shotgun (WGS) entry which is preliminary data.</text>
</comment>
<evidence type="ECO:0000313" key="3">
    <source>
        <dbReference type="EMBL" id="RDX80896.1"/>
    </source>
</evidence>
<feature type="non-terminal residue" evidence="3">
    <location>
        <position position="1"/>
    </location>
</feature>
<evidence type="ECO:0000313" key="4">
    <source>
        <dbReference type="Proteomes" id="UP000257109"/>
    </source>
</evidence>
<organism evidence="3 4">
    <name type="scientific">Mucuna pruriens</name>
    <name type="common">Velvet bean</name>
    <name type="synonym">Dolichos pruriens</name>
    <dbReference type="NCBI Taxonomy" id="157652"/>
    <lineage>
        <taxon>Eukaryota</taxon>
        <taxon>Viridiplantae</taxon>
        <taxon>Streptophyta</taxon>
        <taxon>Embryophyta</taxon>
        <taxon>Tracheophyta</taxon>
        <taxon>Spermatophyta</taxon>
        <taxon>Magnoliopsida</taxon>
        <taxon>eudicotyledons</taxon>
        <taxon>Gunneridae</taxon>
        <taxon>Pentapetalae</taxon>
        <taxon>rosids</taxon>
        <taxon>fabids</taxon>
        <taxon>Fabales</taxon>
        <taxon>Fabaceae</taxon>
        <taxon>Papilionoideae</taxon>
        <taxon>50 kb inversion clade</taxon>
        <taxon>NPAAA clade</taxon>
        <taxon>indigoferoid/millettioid clade</taxon>
        <taxon>Phaseoleae</taxon>
        <taxon>Mucuna</taxon>
    </lineage>
</organism>
<gene>
    <name evidence="3" type="ORF">CR513_38490</name>
</gene>
<keyword evidence="1" id="KW-0175">Coiled coil</keyword>
<proteinExistence type="predicted"/>
<feature type="region of interest" description="Disordered" evidence="2">
    <location>
        <begin position="45"/>
        <end position="160"/>
    </location>
</feature>
<accession>A0A371FRG3</accession>
<evidence type="ECO:0000256" key="1">
    <source>
        <dbReference type="SAM" id="Coils"/>
    </source>
</evidence>
<dbReference type="Proteomes" id="UP000257109">
    <property type="component" value="Unassembled WGS sequence"/>
</dbReference>
<sequence>MNCKEIVALAIGKKPVSHLRRMIEDEGIDMVALIRKVKLARGAGAVAKSAKPPAGETSTPRAEVHAAETESAPVAEAEAAPVAEPESALANEVARTPPTAKMSAAETQADGVSAQAETRPLPSDLVTRGAKRKAEAAATEEATQRKGKSIVPPGSPLVNPTEPGRVTITAGPELPPGGLAHFRAPAGVRSLWGPDANVHSLFPPSSIPQYDRRLLVAAGVDGVFETMAAYHLRSLASLEVSKGLVKKAEQVMLKEALNKREFDKMAKANHDLRAEVERSRAEVAKLRADREGLWADLAKSKSEAAFMGGKAAAAEAEAAQLTKKVTEAEAEVANWKVKTVASDAEVARLKTALALAQKSSEALSKDLEAAYSRAAKAEAVVAVDKETKAKLGIALKAAGDKAAALGAEHLTNRVEHLEGALVDQHEAGFEKALQQVALLVPDFDRSPYSVTLEIKDGKLGELHAYPRAPSAIIFVLYYLLCDCVPPLGPDCRPTIGPSGTSRTRNEGGVLGRDHMQNGEIVFDSMGSELVFWHGSTRGWRGTPVFGFPRPVLVPTGYESLPTAALARLQGKNILTESELTGCLRSCPSASVRSSAPPEKACFITYGPS</sequence>
<dbReference type="EMBL" id="QJKJ01008069">
    <property type="protein sequence ID" value="RDX80896.1"/>
    <property type="molecule type" value="Genomic_DNA"/>
</dbReference>
<protein>
    <submittedName>
        <fullName evidence="3">Uncharacterized protein</fullName>
    </submittedName>
</protein>
<feature type="coiled-coil region" evidence="1">
    <location>
        <begin position="269"/>
        <end position="338"/>
    </location>
</feature>